<keyword evidence="2" id="KW-1185">Reference proteome</keyword>
<evidence type="ECO:0000313" key="2">
    <source>
        <dbReference type="Proteomes" id="UP000789342"/>
    </source>
</evidence>
<proteinExistence type="predicted"/>
<dbReference type="EMBL" id="CAJVPV010006283">
    <property type="protein sequence ID" value="CAG8602796.1"/>
    <property type="molecule type" value="Genomic_DNA"/>
</dbReference>
<sequence length="166" mass="18174">MARSVSQGACMLSRGTISSRCCYEIFDGIDPITRISEDRGFVKVFVQVLMRHCRDGGGKRVDGATPKSSGYGIFELDANHSDKSIVMNRQPEVFADVSFVLSYGARENAFTLKYKTRSPANFSASYHLFLTRSFHRVDVPLAAFGFALPRSAPASPLLVAGVSLLL</sequence>
<organism evidence="1 2">
    <name type="scientific">Acaulospora morrowiae</name>
    <dbReference type="NCBI Taxonomy" id="94023"/>
    <lineage>
        <taxon>Eukaryota</taxon>
        <taxon>Fungi</taxon>
        <taxon>Fungi incertae sedis</taxon>
        <taxon>Mucoromycota</taxon>
        <taxon>Glomeromycotina</taxon>
        <taxon>Glomeromycetes</taxon>
        <taxon>Diversisporales</taxon>
        <taxon>Acaulosporaceae</taxon>
        <taxon>Acaulospora</taxon>
    </lineage>
</organism>
<gene>
    <name evidence="1" type="ORF">AMORRO_LOCUS7857</name>
</gene>
<accession>A0A9N9CIB6</accession>
<name>A0A9N9CIB6_9GLOM</name>
<evidence type="ECO:0000313" key="1">
    <source>
        <dbReference type="EMBL" id="CAG8602796.1"/>
    </source>
</evidence>
<reference evidence="1" key="1">
    <citation type="submission" date="2021-06" db="EMBL/GenBank/DDBJ databases">
        <authorList>
            <person name="Kallberg Y."/>
            <person name="Tangrot J."/>
            <person name="Rosling A."/>
        </authorList>
    </citation>
    <scope>NUCLEOTIDE SEQUENCE</scope>
    <source>
        <strain evidence="1">CL551</strain>
    </source>
</reference>
<protein>
    <submittedName>
        <fullName evidence="1">18755_t:CDS:1</fullName>
    </submittedName>
</protein>
<dbReference type="Proteomes" id="UP000789342">
    <property type="component" value="Unassembled WGS sequence"/>
</dbReference>
<comment type="caution">
    <text evidence="1">The sequence shown here is derived from an EMBL/GenBank/DDBJ whole genome shotgun (WGS) entry which is preliminary data.</text>
</comment>
<dbReference type="AlphaFoldDB" id="A0A9N9CIB6"/>